<dbReference type="PANTHER" id="PTHR47893">
    <property type="entry name" value="REGULATORY PROTEIN PCHR"/>
    <property type="match status" value="1"/>
</dbReference>
<dbReference type="PRINTS" id="PR00032">
    <property type="entry name" value="HTHARAC"/>
</dbReference>
<evidence type="ECO:0000256" key="2">
    <source>
        <dbReference type="ARBA" id="ARBA00023125"/>
    </source>
</evidence>
<protein>
    <submittedName>
        <fullName evidence="5">DNA-binding domain-containing protein, AraC-type</fullName>
    </submittedName>
</protein>
<gene>
    <name evidence="5" type="ordered locus">Oweho_1101</name>
</gene>
<dbReference type="GO" id="GO:0043565">
    <property type="term" value="F:sequence-specific DNA binding"/>
    <property type="evidence" value="ECO:0007669"/>
    <property type="project" value="InterPro"/>
</dbReference>
<evidence type="ECO:0000256" key="3">
    <source>
        <dbReference type="ARBA" id="ARBA00023163"/>
    </source>
</evidence>
<evidence type="ECO:0000313" key="6">
    <source>
        <dbReference type="Proteomes" id="UP000005631"/>
    </source>
</evidence>
<organism evidence="5 6">
    <name type="scientific">Owenweeksia hongkongensis (strain DSM 17368 / CIP 108786 / JCM 12287 / NRRL B-23963 / UST20020801)</name>
    <dbReference type="NCBI Taxonomy" id="926562"/>
    <lineage>
        <taxon>Bacteria</taxon>
        <taxon>Pseudomonadati</taxon>
        <taxon>Bacteroidota</taxon>
        <taxon>Flavobacteriia</taxon>
        <taxon>Flavobacteriales</taxon>
        <taxon>Owenweeksiaceae</taxon>
        <taxon>Owenweeksia</taxon>
    </lineage>
</organism>
<dbReference type="InterPro" id="IPR018060">
    <property type="entry name" value="HTH_AraC"/>
</dbReference>
<accession>G8R4L8</accession>
<dbReference type="InterPro" id="IPR053142">
    <property type="entry name" value="PchR_regulatory_protein"/>
</dbReference>
<sequence>MNRTRVKSIPLREVIQDMAQEWGVEVHEDCDECWLEIPKNLGEGIIRGINFSGGLGYIIYDCLFYEDMEIRFTIKEIHPLKFLYCVEGHFFYNFEEDEENIYEITKFQSAITASTYQHGNVLTFKANIKTCIASLEILRHEFIQNIECDLEKMDEQLRSLFTDTKAAERFYSQVHYSLHLDELFTQMSKLEGTGVVMKFFLQAKTYEMLAAQIMLFEDDSRTESDQIYLRRHDLEAVKKAIKFIEENLKQTKSVADIAKEVGLNESKLQLGFKQYKGTTVNAYIAELRLESAKRLLLSTDMNISEIVYQLGLSNRGYFAKKFKERFGMTPTEYKQSHS</sequence>
<feature type="domain" description="HTH araC/xylS-type" evidence="4">
    <location>
        <begin position="238"/>
        <end position="336"/>
    </location>
</feature>
<dbReference type="PANTHER" id="PTHR47893:SF1">
    <property type="entry name" value="REGULATORY PROTEIN PCHR"/>
    <property type="match status" value="1"/>
</dbReference>
<dbReference type="InterPro" id="IPR009057">
    <property type="entry name" value="Homeodomain-like_sf"/>
</dbReference>
<evidence type="ECO:0000313" key="5">
    <source>
        <dbReference type="EMBL" id="AEV32107.1"/>
    </source>
</evidence>
<dbReference type="HOGENOM" id="CLU_052345_4_3_10"/>
<dbReference type="Proteomes" id="UP000005631">
    <property type="component" value="Chromosome"/>
</dbReference>
<name>G8R4L8_OWEHD</name>
<reference evidence="5 6" key="1">
    <citation type="journal article" date="2012" name="Stand. Genomic Sci.">
        <title>Genome sequence of the orange-pigmented seawater bacterium Owenweeksia hongkongensis type strain (UST20020801(T)).</title>
        <authorList>
            <person name="Riedel T."/>
            <person name="Held B."/>
            <person name="Nolan M."/>
            <person name="Lucas S."/>
            <person name="Lapidus A."/>
            <person name="Tice H."/>
            <person name="Del Rio T.G."/>
            <person name="Cheng J.F."/>
            <person name="Han C."/>
            <person name="Tapia R."/>
            <person name="Goodwin L.A."/>
            <person name="Pitluck S."/>
            <person name="Liolios K."/>
            <person name="Mavromatis K."/>
            <person name="Pagani I."/>
            <person name="Ivanova N."/>
            <person name="Mikhailova N."/>
            <person name="Pati A."/>
            <person name="Chen A."/>
            <person name="Palaniappan K."/>
            <person name="Rohde M."/>
            <person name="Tindall B.J."/>
            <person name="Detter J.C."/>
            <person name="Goker M."/>
            <person name="Woyke T."/>
            <person name="Bristow J."/>
            <person name="Eisen J.A."/>
            <person name="Markowitz V."/>
            <person name="Hugenholtz P."/>
            <person name="Klenk H.P."/>
            <person name="Kyrpides N.C."/>
        </authorList>
    </citation>
    <scope>NUCLEOTIDE SEQUENCE</scope>
    <source>
        <strain evidence="6">DSM 17368 / JCM 12287 / NRRL B-23963</strain>
    </source>
</reference>
<proteinExistence type="predicted"/>
<evidence type="ECO:0000259" key="4">
    <source>
        <dbReference type="PROSITE" id="PS01124"/>
    </source>
</evidence>
<keyword evidence="6" id="KW-1185">Reference proteome</keyword>
<dbReference type="OrthoDB" id="2666928at2"/>
<dbReference type="STRING" id="926562.Oweho_1101"/>
<dbReference type="PROSITE" id="PS01124">
    <property type="entry name" value="HTH_ARAC_FAMILY_2"/>
    <property type="match status" value="1"/>
</dbReference>
<keyword evidence="2 5" id="KW-0238">DNA-binding</keyword>
<dbReference type="KEGG" id="oho:Oweho_1101"/>
<dbReference type="AlphaFoldDB" id="G8R4L8"/>
<keyword evidence="1" id="KW-0805">Transcription regulation</keyword>
<dbReference type="Pfam" id="PF12833">
    <property type="entry name" value="HTH_18"/>
    <property type="match status" value="1"/>
</dbReference>
<dbReference type="GO" id="GO:0003700">
    <property type="term" value="F:DNA-binding transcription factor activity"/>
    <property type="evidence" value="ECO:0007669"/>
    <property type="project" value="InterPro"/>
</dbReference>
<dbReference type="Gene3D" id="1.10.10.60">
    <property type="entry name" value="Homeodomain-like"/>
    <property type="match status" value="2"/>
</dbReference>
<keyword evidence="3" id="KW-0804">Transcription</keyword>
<dbReference type="InterPro" id="IPR020449">
    <property type="entry name" value="Tscrpt_reg_AraC-type_HTH"/>
</dbReference>
<dbReference type="SUPFAM" id="SSF46689">
    <property type="entry name" value="Homeodomain-like"/>
    <property type="match status" value="2"/>
</dbReference>
<evidence type="ECO:0000256" key="1">
    <source>
        <dbReference type="ARBA" id="ARBA00023015"/>
    </source>
</evidence>
<dbReference type="EMBL" id="CP003156">
    <property type="protein sequence ID" value="AEV32107.1"/>
    <property type="molecule type" value="Genomic_DNA"/>
</dbReference>
<dbReference type="eggNOG" id="COG4977">
    <property type="taxonomic scope" value="Bacteria"/>
</dbReference>
<dbReference type="SMART" id="SM00342">
    <property type="entry name" value="HTH_ARAC"/>
    <property type="match status" value="1"/>
</dbReference>
<dbReference type="RefSeq" id="WP_014201467.1">
    <property type="nucleotide sequence ID" value="NC_016599.1"/>
</dbReference>